<dbReference type="InterPro" id="IPR006461">
    <property type="entry name" value="PLAC_motif_containing"/>
</dbReference>
<keyword evidence="1" id="KW-0812">Transmembrane</keyword>
<evidence type="ECO:0000313" key="3">
    <source>
        <dbReference type="Proteomes" id="UP000198211"/>
    </source>
</evidence>
<keyword evidence="1" id="KW-1133">Transmembrane helix</keyword>
<reference evidence="3" key="1">
    <citation type="submission" date="2017-03" db="EMBL/GenBank/DDBJ databases">
        <title>Phytopthora megakarya and P. palmivora, two closely related causual agents of cacao black pod achieved similar genome size and gene model numbers by different mechanisms.</title>
        <authorList>
            <person name="Ali S."/>
            <person name="Shao J."/>
            <person name="Larry D.J."/>
            <person name="Kronmiller B."/>
            <person name="Shen D."/>
            <person name="Strem M.D."/>
            <person name="Melnick R.L."/>
            <person name="Guiltinan M.J."/>
            <person name="Tyler B.M."/>
            <person name="Meinhardt L.W."/>
            <person name="Bailey B.A."/>
        </authorList>
    </citation>
    <scope>NUCLEOTIDE SEQUENCE [LARGE SCALE GENOMIC DNA]</scope>
    <source>
        <strain evidence="3">zdho120</strain>
    </source>
</reference>
<feature type="transmembrane region" description="Helical" evidence="1">
    <location>
        <begin position="122"/>
        <end position="141"/>
    </location>
</feature>
<accession>A0A225UK07</accession>
<dbReference type="AlphaFoldDB" id="A0A225UK07"/>
<organism evidence="2 3">
    <name type="scientific">Phytophthora megakarya</name>
    <dbReference type="NCBI Taxonomy" id="4795"/>
    <lineage>
        <taxon>Eukaryota</taxon>
        <taxon>Sar</taxon>
        <taxon>Stramenopiles</taxon>
        <taxon>Oomycota</taxon>
        <taxon>Peronosporomycetes</taxon>
        <taxon>Peronosporales</taxon>
        <taxon>Peronosporaceae</taxon>
        <taxon>Phytophthora</taxon>
    </lineage>
</organism>
<comment type="caution">
    <text evidence="2">The sequence shown here is derived from an EMBL/GenBank/DDBJ whole genome shotgun (WGS) entry which is preliminary data.</text>
</comment>
<name>A0A225UK07_9STRA</name>
<evidence type="ECO:0008006" key="4">
    <source>
        <dbReference type="Google" id="ProtNLM"/>
    </source>
</evidence>
<proteinExistence type="predicted"/>
<dbReference type="Pfam" id="PF04749">
    <property type="entry name" value="PLAC8"/>
    <property type="match status" value="1"/>
</dbReference>
<dbReference type="NCBIfam" id="TIGR01571">
    <property type="entry name" value="A_thal_Cys_rich"/>
    <property type="match status" value="1"/>
</dbReference>
<evidence type="ECO:0000256" key="1">
    <source>
        <dbReference type="SAM" id="Phobius"/>
    </source>
</evidence>
<dbReference type="OrthoDB" id="166822at2759"/>
<dbReference type="EMBL" id="NBNE01017978">
    <property type="protein sequence ID" value="OWY92479.1"/>
    <property type="molecule type" value="Genomic_DNA"/>
</dbReference>
<protein>
    <recommendedName>
        <fullName evidence="4">PLAC8 family protein</fullName>
    </recommendedName>
</protein>
<keyword evidence="3" id="KW-1185">Reference proteome</keyword>
<sequence length="226" mass="25476">MVSLVPVRHILDYVYYKEGYRPHPSGKKFGDTIFANISDTPTGLHEPLKPVVNSYPVPENSPPNQPPKNFASNKDGESFTYERWEVGLCGCCAHMVPNCCMVTLCPCIALAQIWARLGFRRYWVALLLYFVVYGTYLFGVLNRMKESQLVSIVIAYNVHIARKKTRERFRIPGNACEDFVISCWCGCCAMAQIATQIKSYRPGSCDFDARDTLPPYPRGSSIKPTG</sequence>
<dbReference type="PANTHER" id="PTHR15907">
    <property type="entry name" value="DUF614 FAMILY PROTEIN-RELATED"/>
    <property type="match status" value="1"/>
</dbReference>
<keyword evidence="1" id="KW-0472">Membrane</keyword>
<dbReference type="Proteomes" id="UP000198211">
    <property type="component" value="Unassembled WGS sequence"/>
</dbReference>
<gene>
    <name evidence="2" type="ORF">PHMEG_00038511</name>
</gene>
<evidence type="ECO:0000313" key="2">
    <source>
        <dbReference type="EMBL" id="OWY92479.1"/>
    </source>
</evidence>